<dbReference type="GO" id="GO:0005524">
    <property type="term" value="F:ATP binding"/>
    <property type="evidence" value="ECO:0007669"/>
    <property type="project" value="InterPro"/>
</dbReference>
<dbReference type="Pfam" id="PF00485">
    <property type="entry name" value="PRK"/>
    <property type="match status" value="1"/>
</dbReference>
<reference evidence="2 3" key="1">
    <citation type="journal article" date="2014" name="PLoS ONE">
        <title>The first complete genome sequence of the class fimbriimonadia in the phylum armatimonadetes.</title>
        <authorList>
            <person name="Hu Z.Y."/>
            <person name="Wang Y.Z."/>
            <person name="Im W.T."/>
            <person name="Wang S.Y."/>
            <person name="Zhao G.P."/>
            <person name="Zheng H.J."/>
            <person name="Quan Z.X."/>
        </authorList>
    </citation>
    <scope>NUCLEOTIDE SEQUENCE [LARGE SCALE GENOMIC DNA]</scope>
    <source>
        <strain evidence="2">Gsoil 348</strain>
    </source>
</reference>
<feature type="domain" description="Phosphoribulokinase/uridine kinase" evidence="1">
    <location>
        <begin position="14"/>
        <end position="187"/>
    </location>
</feature>
<protein>
    <submittedName>
        <fullName evidence="2">Uridine kinase</fullName>
    </submittedName>
</protein>
<dbReference type="STRING" id="661478.OP10G_3227"/>
<dbReference type="Gene3D" id="3.40.50.300">
    <property type="entry name" value="P-loop containing nucleotide triphosphate hydrolases"/>
    <property type="match status" value="1"/>
</dbReference>
<dbReference type="RefSeq" id="WP_025229455.1">
    <property type="nucleotide sequence ID" value="NZ_CP007139.1"/>
</dbReference>
<dbReference type="HOGENOM" id="CLU_021278_1_2_0"/>
<name>A0A068NV26_FIMGI</name>
<evidence type="ECO:0000259" key="1">
    <source>
        <dbReference type="Pfam" id="PF00485"/>
    </source>
</evidence>
<dbReference type="OrthoDB" id="9777642at2"/>
<dbReference type="Proteomes" id="UP000027982">
    <property type="component" value="Chromosome"/>
</dbReference>
<gene>
    <name evidence="2" type="ORF">OP10G_3227</name>
</gene>
<keyword evidence="3" id="KW-1185">Reference proteome</keyword>
<dbReference type="KEGG" id="fgi:OP10G_3227"/>
<dbReference type="PANTHER" id="PTHR10285">
    <property type="entry name" value="URIDINE KINASE"/>
    <property type="match status" value="1"/>
</dbReference>
<dbReference type="SUPFAM" id="SSF52540">
    <property type="entry name" value="P-loop containing nucleoside triphosphate hydrolases"/>
    <property type="match status" value="1"/>
</dbReference>
<dbReference type="EMBL" id="CP007139">
    <property type="protein sequence ID" value="AIE86595.1"/>
    <property type="molecule type" value="Genomic_DNA"/>
</dbReference>
<keyword evidence="2" id="KW-0808">Transferase</keyword>
<dbReference type="AlphaFoldDB" id="A0A068NV26"/>
<dbReference type="GO" id="GO:0016301">
    <property type="term" value="F:kinase activity"/>
    <property type="evidence" value="ECO:0007669"/>
    <property type="project" value="UniProtKB-KW"/>
</dbReference>
<evidence type="ECO:0000313" key="3">
    <source>
        <dbReference type="Proteomes" id="UP000027982"/>
    </source>
</evidence>
<proteinExistence type="predicted"/>
<evidence type="ECO:0000313" key="2">
    <source>
        <dbReference type="EMBL" id="AIE86595.1"/>
    </source>
</evidence>
<dbReference type="eggNOG" id="COG0572">
    <property type="taxonomic scope" value="Bacteria"/>
</dbReference>
<keyword evidence="2" id="KW-0418">Kinase</keyword>
<dbReference type="PRINTS" id="PR00988">
    <property type="entry name" value="URIDINKINASE"/>
</dbReference>
<dbReference type="InterPro" id="IPR027417">
    <property type="entry name" value="P-loop_NTPase"/>
</dbReference>
<organism evidence="2 3">
    <name type="scientific">Fimbriimonas ginsengisoli Gsoil 348</name>
    <dbReference type="NCBI Taxonomy" id="661478"/>
    <lineage>
        <taxon>Bacteria</taxon>
        <taxon>Bacillati</taxon>
        <taxon>Armatimonadota</taxon>
        <taxon>Fimbriimonadia</taxon>
        <taxon>Fimbriimonadales</taxon>
        <taxon>Fimbriimonadaceae</taxon>
        <taxon>Fimbriimonas</taxon>
    </lineage>
</organism>
<accession>A0A068NV26</accession>
<dbReference type="InterPro" id="IPR006083">
    <property type="entry name" value="PRK/URK"/>
</dbReference>
<sequence length="273" mass="30934">MNRQDAPRNPSPILIGVAGGSGSGKTWLARQVCALVGEGAGLVSMDQYFRTEDSPDVKGVNFDHPSHLDIDQLVGDLRKIRAGESVRLPSYDFRRMVQTPEAIELPPCKVVIVEGLFVLSAPIVDLLDFTCFLGVDKDQALLGRLLRDFDERSHDVSQTIDRYQRFVRPSYEVFVAPTRHNADVVIDFTFRRAYFTELLATMVREIIHSNLDVETFSQAVRSDNYRLGYKADESVMPATVDIRELARIYPEHVLYRRPLLSGSSFEEEENEHD</sequence>